<evidence type="ECO:0000313" key="1">
    <source>
        <dbReference type="EMBL" id="KEH25155.1"/>
    </source>
</evidence>
<name>A0A072UH80_MEDTR</name>
<dbReference type="Gramene" id="rna34533">
    <property type="protein sequence ID" value="RHN50263.1"/>
    <property type="gene ID" value="gene34533"/>
</dbReference>
<evidence type="ECO:0000313" key="4">
    <source>
        <dbReference type="Proteomes" id="UP000002051"/>
    </source>
</evidence>
<keyword evidence="4" id="KW-1185">Reference proteome</keyword>
<reference evidence="3" key="3">
    <citation type="submission" date="2015-04" db="UniProtKB">
        <authorList>
            <consortium name="EnsemblPlants"/>
        </authorList>
    </citation>
    <scope>IDENTIFICATION</scope>
    <source>
        <strain evidence="3">cv. Jemalong A17</strain>
    </source>
</reference>
<reference evidence="2" key="4">
    <citation type="journal article" date="2018" name="Nat. Plants">
        <title>Whole-genome landscape of Medicago truncatula symbiotic genes.</title>
        <authorList>
            <person name="Pecrix Y."/>
            <person name="Gamas P."/>
            <person name="Carrere S."/>
        </authorList>
    </citation>
    <scope>NUCLEOTIDE SEQUENCE</scope>
    <source>
        <tissue evidence="2">Leaves</tissue>
    </source>
</reference>
<organism evidence="1 4">
    <name type="scientific">Medicago truncatula</name>
    <name type="common">Barrel medic</name>
    <name type="synonym">Medicago tribuloides</name>
    <dbReference type="NCBI Taxonomy" id="3880"/>
    <lineage>
        <taxon>Eukaryota</taxon>
        <taxon>Viridiplantae</taxon>
        <taxon>Streptophyta</taxon>
        <taxon>Embryophyta</taxon>
        <taxon>Tracheophyta</taxon>
        <taxon>Spermatophyta</taxon>
        <taxon>Magnoliopsida</taxon>
        <taxon>eudicotyledons</taxon>
        <taxon>Gunneridae</taxon>
        <taxon>Pentapetalae</taxon>
        <taxon>rosids</taxon>
        <taxon>fabids</taxon>
        <taxon>Fabales</taxon>
        <taxon>Fabaceae</taxon>
        <taxon>Papilionoideae</taxon>
        <taxon>50 kb inversion clade</taxon>
        <taxon>NPAAA clade</taxon>
        <taxon>Hologalegina</taxon>
        <taxon>IRL clade</taxon>
        <taxon>Trifolieae</taxon>
        <taxon>Medicago</taxon>
    </lineage>
</organism>
<keyword evidence="1" id="KW-0472">Membrane</keyword>
<dbReference type="EnsemblPlants" id="KEH25155">
    <property type="protein sequence ID" value="KEH25155"/>
    <property type="gene ID" value="MTR_6g016010"/>
</dbReference>
<sequence length="93" mass="10522">MTPFSAALIRAFIFLPFHFFPISFSNSSLFLFSGDLRRNLIGKLTGTINLPDNYTQLPKFNIFNIVTSNSSRNTVPTNPFGDFLSSYSLHQCH</sequence>
<gene>
    <name evidence="1" type="ordered locus">MTR_6g016010</name>
    <name evidence="2" type="ORF">MtrunA17_Chr6g0455561</name>
</gene>
<dbReference type="HOGENOM" id="CLU_2403009_0_0_1"/>
<evidence type="ECO:0000313" key="3">
    <source>
        <dbReference type="EnsemblPlants" id="KEH25155"/>
    </source>
</evidence>
<dbReference type="Proteomes" id="UP000002051">
    <property type="component" value="Chromosome 6"/>
</dbReference>
<keyword evidence="1" id="KW-0812">Transmembrane</keyword>
<protein>
    <submittedName>
        <fullName evidence="1">Transmembrane protein, putative</fullName>
    </submittedName>
</protein>
<reference evidence="1 4" key="1">
    <citation type="journal article" date="2011" name="Nature">
        <title>The Medicago genome provides insight into the evolution of rhizobial symbioses.</title>
        <authorList>
            <person name="Young N.D."/>
            <person name="Debelle F."/>
            <person name="Oldroyd G.E."/>
            <person name="Geurts R."/>
            <person name="Cannon S.B."/>
            <person name="Udvardi M.K."/>
            <person name="Benedito V.A."/>
            <person name="Mayer K.F."/>
            <person name="Gouzy J."/>
            <person name="Schoof H."/>
            <person name="Van de Peer Y."/>
            <person name="Proost S."/>
            <person name="Cook D.R."/>
            <person name="Meyers B.C."/>
            <person name="Spannagl M."/>
            <person name="Cheung F."/>
            <person name="De Mita S."/>
            <person name="Krishnakumar V."/>
            <person name="Gundlach H."/>
            <person name="Zhou S."/>
            <person name="Mudge J."/>
            <person name="Bharti A.K."/>
            <person name="Murray J.D."/>
            <person name="Naoumkina M.A."/>
            <person name="Rosen B."/>
            <person name="Silverstein K.A."/>
            <person name="Tang H."/>
            <person name="Rombauts S."/>
            <person name="Zhao P.X."/>
            <person name="Zhou P."/>
            <person name="Barbe V."/>
            <person name="Bardou P."/>
            <person name="Bechner M."/>
            <person name="Bellec A."/>
            <person name="Berger A."/>
            <person name="Berges H."/>
            <person name="Bidwell S."/>
            <person name="Bisseling T."/>
            <person name="Choisne N."/>
            <person name="Couloux A."/>
            <person name="Denny R."/>
            <person name="Deshpande S."/>
            <person name="Dai X."/>
            <person name="Doyle J.J."/>
            <person name="Dudez A.M."/>
            <person name="Farmer A.D."/>
            <person name="Fouteau S."/>
            <person name="Franken C."/>
            <person name="Gibelin C."/>
            <person name="Gish J."/>
            <person name="Goldstein S."/>
            <person name="Gonzalez A.J."/>
            <person name="Green P.J."/>
            <person name="Hallab A."/>
            <person name="Hartog M."/>
            <person name="Hua A."/>
            <person name="Humphray S.J."/>
            <person name="Jeong D.H."/>
            <person name="Jing Y."/>
            <person name="Jocker A."/>
            <person name="Kenton S.M."/>
            <person name="Kim D.J."/>
            <person name="Klee K."/>
            <person name="Lai H."/>
            <person name="Lang C."/>
            <person name="Lin S."/>
            <person name="Macmil S.L."/>
            <person name="Magdelenat G."/>
            <person name="Matthews L."/>
            <person name="McCorrison J."/>
            <person name="Monaghan E.L."/>
            <person name="Mun J.H."/>
            <person name="Najar F.Z."/>
            <person name="Nicholson C."/>
            <person name="Noirot C."/>
            <person name="O'Bleness M."/>
            <person name="Paule C.R."/>
            <person name="Poulain J."/>
            <person name="Prion F."/>
            <person name="Qin B."/>
            <person name="Qu C."/>
            <person name="Retzel E.F."/>
            <person name="Riddle C."/>
            <person name="Sallet E."/>
            <person name="Samain S."/>
            <person name="Samson N."/>
            <person name="Sanders I."/>
            <person name="Saurat O."/>
            <person name="Scarpelli C."/>
            <person name="Schiex T."/>
            <person name="Segurens B."/>
            <person name="Severin A.J."/>
            <person name="Sherrier D.J."/>
            <person name="Shi R."/>
            <person name="Sims S."/>
            <person name="Singer S.R."/>
            <person name="Sinharoy S."/>
            <person name="Sterck L."/>
            <person name="Viollet A."/>
            <person name="Wang B.B."/>
            <person name="Wang K."/>
            <person name="Wang M."/>
            <person name="Wang X."/>
            <person name="Warfsmann J."/>
            <person name="Weissenbach J."/>
            <person name="White D.D."/>
            <person name="White J.D."/>
            <person name="Wiley G.B."/>
            <person name="Wincker P."/>
            <person name="Xing Y."/>
            <person name="Yang L."/>
            <person name="Yao Z."/>
            <person name="Ying F."/>
            <person name="Zhai J."/>
            <person name="Zhou L."/>
            <person name="Zuber A."/>
            <person name="Denarie J."/>
            <person name="Dixon R.A."/>
            <person name="May G.D."/>
            <person name="Schwartz D.C."/>
            <person name="Rogers J."/>
            <person name="Quetier F."/>
            <person name="Town C.D."/>
            <person name="Roe B.A."/>
        </authorList>
    </citation>
    <scope>NUCLEOTIDE SEQUENCE [LARGE SCALE GENOMIC DNA]</scope>
    <source>
        <strain evidence="1">A17</strain>
        <strain evidence="3 4">cv. Jemalong A17</strain>
    </source>
</reference>
<dbReference type="EMBL" id="CM001222">
    <property type="protein sequence ID" value="KEH25155.1"/>
    <property type="molecule type" value="Genomic_DNA"/>
</dbReference>
<proteinExistence type="predicted"/>
<accession>A0A072UH80</accession>
<reference evidence="1 4" key="2">
    <citation type="journal article" date="2014" name="BMC Genomics">
        <title>An improved genome release (version Mt4.0) for the model legume Medicago truncatula.</title>
        <authorList>
            <person name="Tang H."/>
            <person name="Krishnakumar V."/>
            <person name="Bidwell S."/>
            <person name="Rosen B."/>
            <person name="Chan A."/>
            <person name="Zhou S."/>
            <person name="Gentzbittel L."/>
            <person name="Childs K.L."/>
            <person name="Yandell M."/>
            <person name="Gundlach H."/>
            <person name="Mayer K.F."/>
            <person name="Schwartz D.C."/>
            <person name="Town C.D."/>
        </authorList>
    </citation>
    <scope>GENOME REANNOTATION</scope>
    <source>
        <strain evidence="1">A17</strain>
        <strain evidence="3 4">cv. Jemalong A17</strain>
    </source>
</reference>
<dbReference type="EMBL" id="PSQE01000006">
    <property type="protein sequence ID" value="RHN50263.1"/>
    <property type="molecule type" value="Genomic_DNA"/>
</dbReference>
<evidence type="ECO:0000313" key="2">
    <source>
        <dbReference type="EMBL" id="RHN50263.1"/>
    </source>
</evidence>
<dbReference type="Proteomes" id="UP000265566">
    <property type="component" value="Chromosome 6"/>
</dbReference>
<dbReference type="AlphaFoldDB" id="A0A072UH80"/>